<dbReference type="PRINTS" id="PR00909">
    <property type="entry name" value="SPERMDNBNDNG"/>
</dbReference>
<dbReference type="InterPro" id="IPR001188">
    <property type="entry name" value="Sperm_putr-bd"/>
</dbReference>
<dbReference type="SUPFAM" id="SSF53850">
    <property type="entry name" value="Periplasmic binding protein-like II"/>
    <property type="match status" value="1"/>
</dbReference>
<evidence type="ECO:0000313" key="2">
    <source>
        <dbReference type="EMBL" id="QEI04973.1"/>
    </source>
</evidence>
<dbReference type="PROSITE" id="PS51318">
    <property type="entry name" value="TAT"/>
    <property type="match status" value="1"/>
</dbReference>
<keyword evidence="1" id="KW-0732">Signal</keyword>
<evidence type="ECO:0000256" key="1">
    <source>
        <dbReference type="ARBA" id="ARBA00022729"/>
    </source>
</evidence>
<name>A0A5C0AUJ7_9BURK</name>
<dbReference type="EMBL" id="CP043046">
    <property type="protein sequence ID" value="QEI04973.1"/>
    <property type="molecule type" value="Genomic_DNA"/>
</dbReference>
<dbReference type="PANTHER" id="PTHR30006">
    <property type="entry name" value="THIAMINE-BINDING PERIPLASMIC PROTEIN-RELATED"/>
    <property type="match status" value="1"/>
</dbReference>
<sequence>METVMRFLIDRDLSGQPLSDEVQPENIGRRQFIRGTGALLGVGLGAGLLGHSSAWAQQPGGELLVSNWGGDWNNNVINALEQPELESKGIKILRDLAAAPARKTKILAERNLPRGSVDVAHFTDADAFELNQQGVLEELDYSKIPNASHLLPGVQKPYFIPFYISGVVLIYNKNKIKTPPTSFADLMNPEYAGKVGLIDQIYFNYFLAMGLLNGGSMSNAEPALEKLRQLKKAVQPRIYPSHQQAAAAMASEEIWITANYNARAAQWKAEGLPVEAAYPKEGAIGFEGGVCMPKRARNKDNAYRYLNAMLLPSVAQKIAKATYYAVPIDNAALPPEMAAIDFTPEQRSRINRVDLGYTAKNQAAWLDWWNKEIKV</sequence>
<reference evidence="2 3" key="1">
    <citation type="submission" date="2019-08" db="EMBL/GenBank/DDBJ databases">
        <title>Amphibian skin-associated Pigmentiphaga: genome sequence and occurrence across geography and hosts.</title>
        <authorList>
            <person name="Bletz M.C."/>
            <person name="Bunk B."/>
            <person name="Sproeer C."/>
            <person name="Biwer P."/>
            <person name="Reiter S."/>
            <person name="Rabemananjara F.C.E."/>
            <person name="Schulz S."/>
            <person name="Overmann J."/>
            <person name="Vences M."/>
        </authorList>
    </citation>
    <scope>NUCLEOTIDE SEQUENCE [LARGE SCALE GENOMIC DNA]</scope>
    <source>
        <strain evidence="2 3">Mada1488</strain>
    </source>
</reference>
<keyword evidence="3" id="KW-1185">Reference proteome</keyword>
<gene>
    <name evidence="2" type="ORF">FXN63_03280</name>
</gene>
<accession>A0A5C0AUJ7</accession>
<dbReference type="GO" id="GO:0030288">
    <property type="term" value="C:outer membrane-bounded periplasmic space"/>
    <property type="evidence" value="ECO:0007669"/>
    <property type="project" value="TreeGrafter"/>
</dbReference>
<dbReference type="KEGG" id="pacr:FXN63_03280"/>
<evidence type="ECO:0000313" key="3">
    <source>
        <dbReference type="Proteomes" id="UP000325161"/>
    </source>
</evidence>
<dbReference type="GO" id="GO:0030975">
    <property type="term" value="F:thiamine binding"/>
    <property type="evidence" value="ECO:0007669"/>
    <property type="project" value="TreeGrafter"/>
</dbReference>
<dbReference type="AlphaFoldDB" id="A0A5C0AUJ7"/>
<dbReference type="GO" id="GO:0030976">
    <property type="term" value="F:thiamine pyrophosphate binding"/>
    <property type="evidence" value="ECO:0007669"/>
    <property type="project" value="TreeGrafter"/>
</dbReference>
<protein>
    <submittedName>
        <fullName evidence="2">Extracellular solute-binding protein</fullName>
    </submittedName>
</protein>
<dbReference type="OrthoDB" id="9155688at2"/>
<proteinExistence type="predicted"/>
<dbReference type="PANTHER" id="PTHR30006:SF2">
    <property type="entry name" value="ABC TRANSPORTER SUBSTRATE-BINDING PROTEIN"/>
    <property type="match status" value="1"/>
</dbReference>
<dbReference type="InterPro" id="IPR006311">
    <property type="entry name" value="TAT_signal"/>
</dbReference>
<dbReference type="InterPro" id="IPR006059">
    <property type="entry name" value="SBP"/>
</dbReference>
<dbReference type="GO" id="GO:0015888">
    <property type="term" value="P:thiamine transport"/>
    <property type="evidence" value="ECO:0007669"/>
    <property type="project" value="TreeGrafter"/>
</dbReference>
<dbReference type="Gene3D" id="3.40.190.10">
    <property type="entry name" value="Periplasmic binding protein-like II"/>
    <property type="match status" value="2"/>
</dbReference>
<dbReference type="GO" id="GO:0019808">
    <property type="term" value="F:polyamine binding"/>
    <property type="evidence" value="ECO:0007669"/>
    <property type="project" value="InterPro"/>
</dbReference>
<dbReference type="Proteomes" id="UP000325161">
    <property type="component" value="Chromosome"/>
</dbReference>
<organism evidence="2 3">
    <name type="scientific">Pigmentiphaga aceris</name>
    <dbReference type="NCBI Taxonomy" id="1940612"/>
    <lineage>
        <taxon>Bacteria</taxon>
        <taxon>Pseudomonadati</taxon>
        <taxon>Pseudomonadota</taxon>
        <taxon>Betaproteobacteria</taxon>
        <taxon>Burkholderiales</taxon>
        <taxon>Alcaligenaceae</taxon>
        <taxon>Pigmentiphaga</taxon>
    </lineage>
</organism>
<dbReference type="Pfam" id="PF13416">
    <property type="entry name" value="SBP_bac_8"/>
    <property type="match status" value="1"/>
</dbReference>
<dbReference type="GO" id="GO:0015846">
    <property type="term" value="P:polyamine transport"/>
    <property type="evidence" value="ECO:0007669"/>
    <property type="project" value="InterPro"/>
</dbReference>